<gene>
    <name evidence="1" type="ORF">COCSUDRAFT_34547</name>
</gene>
<reference evidence="1 2" key="1">
    <citation type="journal article" date="2012" name="Genome Biol.">
        <title>The genome of the polar eukaryotic microalga coccomyxa subellipsoidea reveals traits of cold adaptation.</title>
        <authorList>
            <person name="Blanc G."/>
            <person name="Agarkova I."/>
            <person name="Grimwood J."/>
            <person name="Kuo A."/>
            <person name="Brueggeman A."/>
            <person name="Dunigan D."/>
            <person name="Gurnon J."/>
            <person name="Ladunga I."/>
            <person name="Lindquist E."/>
            <person name="Lucas S."/>
            <person name="Pangilinan J."/>
            <person name="Proschold T."/>
            <person name="Salamov A."/>
            <person name="Schmutz J."/>
            <person name="Weeks D."/>
            <person name="Yamada T."/>
            <person name="Claverie J.M."/>
            <person name="Grigoriev I."/>
            <person name="Van Etten J."/>
            <person name="Lomsadze A."/>
            <person name="Borodovsky M."/>
        </authorList>
    </citation>
    <scope>NUCLEOTIDE SEQUENCE [LARGE SCALE GENOMIC DNA]</scope>
    <source>
        <strain evidence="1 2">C-169</strain>
    </source>
</reference>
<proteinExistence type="predicted"/>
<name>I0YIZ3_COCSC</name>
<dbReference type="GeneID" id="17036273"/>
<sequence length="106" mass="11966">MLLGILKEESPLEAPQRVSGVRIQFGRCHDRGALLTFFGCQMVCSSASVCRGGVQVFCMREMVQGLKLEMEDERTVQVHLLFSAARTVMKRQKQRTKKCAVSYLLL</sequence>
<organism evidence="1 2">
    <name type="scientific">Coccomyxa subellipsoidea (strain C-169)</name>
    <name type="common">Green microalga</name>
    <dbReference type="NCBI Taxonomy" id="574566"/>
    <lineage>
        <taxon>Eukaryota</taxon>
        <taxon>Viridiplantae</taxon>
        <taxon>Chlorophyta</taxon>
        <taxon>core chlorophytes</taxon>
        <taxon>Trebouxiophyceae</taxon>
        <taxon>Trebouxiophyceae incertae sedis</taxon>
        <taxon>Coccomyxaceae</taxon>
        <taxon>Coccomyxa</taxon>
        <taxon>Coccomyxa subellipsoidea</taxon>
    </lineage>
</organism>
<dbReference type="KEGG" id="csl:COCSUDRAFT_34547"/>
<evidence type="ECO:0000313" key="1">
    <source>
        <dbReference type="EMBL" id="EIE18362.1"/>
    </source>
</evidence>
<protein>
    <submittedName>
        <fullName evidence="1">Uncharacterized protein</fullName>
    </submittedName>
</protein>
<keyword evidence="2" id="KW-1185">Reference proteome</keyword>
<dbReference type="EMBL" id="AGSI01000024">
    <property type="protein sequence ID" value="EIE18362.1"/>
    <property type="molecule type" value="Genomic_DNA"/>
</dbReference>
<comment type="caution">
    <text evidence="1">The sequence shown here is derived from an EMBL/GenBank/DDBJ whole genome shotgun (WGS) entry which is preliminary data.</text>
</comment>
<accession>I0YIZ3</accession>
<evidence type="ECO:0000313" key="2">
    <source>
        <dbReference type="Proteomes" id="UP000007264"/>
    </source>
</evidence>
<dbReference type="RefSeq" id="XP_005642906.1">
    <property type="nucleotide sequence ID" value="XM_005642849.1"/>
</dbReference>
<dbReference type="AlphaFoldDB" id="I0YIZ3"/>
<dbReference type="Proteomes" id="UP000007264">
    <property type="component" value="Unassembled WGS sequence"/>
</dbReference>